<dbReference type="InterPro" id="IPR007863">
    <property type="entry name" value="Peptidase_M16_C"/>
</dbReference>
<gene>
    <name evidence="2" type="ORF">CR162_06355</name>
</gene>
<protein>
    <submittedName>
        <fullName evidence="2">Peptidase M16</fullName>
    </submittedName>
</protein>
<name>A0A2C7ABH4_9PROT</name>
<dbReference type="Pfam" id="PF05193">
    <property type="entry name" value="Peptidase_M16_C"/>
    <property type="match status" value="1"/>
</dbReference>
<dbReference type="Proteomes" id="UP000223527">
    <property type="component" value="Unassembled WGS sequence"/>
</dbReference>
<organism evidence="2 3">
    <name type="scientific">Teichococcus rhizosphaerae</name>
    <dbReference type="NCBI Taxonomy" id="1335062"/>
    <lineage>
        <taxon>Bacteria</taxon>
        <taxon>Pseudomonadati</taxon>
        <taxon>Pseudomonadota</taxon>
        <taxon>Alphaproteobacteria</taxon>
        <taxon>Acetobacterales</taxon>
        <taxon>Roseomonadaceae</taxon>
        <taxon>Roseomonas</taxon>
    </lineage>
</organism>
<dbReference type="RefSeq" id="WP_099094709.1">
    <property type="nucleotide sequence ID" value="NZ_PDNU01000007.1"/>
</dbReference>
<dbReference type="OrthoDB" id="9811314at2"/>
<dbReference type="InterPro" id="IPR050361">
    <property type="entry name" value="MPP/UQCRC_Complex"/>
</dbReference>
<evidence type="ECO:0000313" key="2">
    <source>
        <dbReference type="EMBL" id="PHK95750.1"/>
    </source>
</evidence>
<dbReference type="SUPFAM" id="SSF63411">
    <property type="entry name" value="LuxS/MPP-like metallohydrolase"/>
    <property type="match status" value="2"/>
</dbReference>
<reference evidence="2 3" key="1">
    <citation type="submission" date="2017-10" db="EMBL/GenBank/DDBJ databases">
        <authorList>
            <person name="Banno H."/>
            <person name="Chua N.-H."/>
        </authorList>
    </citation>
    <scope>NUCLEOTIDE SEQUENCE [LARGE SCALE GENOMIC DNA]</scope>
    <source>
        <strain evidence="2 3">YW11</strain>
    </source>
</reference>
<dbReference type="GO" id="GO:0046872">
    <property type="term" value="F:metal ion binding"/>
    <property type="evidence" value="ECO:0007669"/>
    <property type="project" value="InterPro"/>
</dbReference>
<dbReference type="AlphaFoldDB" id="A0A2C7ABH4"/>
<dbReference type="EMBL" id="PDNU01000007">
    <property type="protein sequence ID" value="PHK95750.1"/>
    <property type="molecule type" value="Genomic_DNA"/>
</dbReference>
<dbReference type="Gene3D" id="3.30.830.10">
    <property type="entry name" value="Metalloenzyme, LuxS/M16 peptidase-like"/>
    <property type="match status" value="2"/>
</dbReference>
<dbReference type="PANTHER" id="PTHR11851">
    <property type="entry name" value="METALLOPROTEASE"/>
    <property type="match status" value="1"/>
</dbReference>
<dbReference type="PANTHER" id="PTHR11851:SF224">
    <property type="entry name" value="PROCESSING PROTEASE"/>
    <property type="match status" value="1"/>
</dbReference>
<accession>A0A2C7ABH4</accession>
<evidence type="ECO:0000259" key="1">
    <source>
        <dbReference type="Pfam" id="PF05193"/>
    </source>
</evidence>
<sequence length="427" mass="44460">MSADPTAPGFSLPIQVVEGGGFTAWLAEDHSVPVVSIAWSWPGGAALDPEGQEGASALAAALMTEGAGGLSALAFADALRDEGIGLEFSASRDSFDGSLRALAPALPQAVRLARLAMTEPTLAGPDVARLRARAIARARQSLEGPRGRGARAFWAAGYPDHPAGRPSGGTEESLAALTVEQLRAALGRNLRRIPGGPDGLLVAASGAITAPELAALLPELLGALPEGTLPAPPPLPAFRHFGTQVVPVASPQSYLLFGQPGIPVDDPDWEAAQVVLRILSGGGFTARLTRSIREERGLTYGIGAGLDVLFGQGVLTGSCATVNARVGELLSVLRAEWKRMADDGPTAEEMEEAVAYMTGSQPLQFTDSRRIAATLLAMRRNGRPLDWLERRPARLAAIGREQAAKLAARLLVPDQLSVTVAGQPEGL</sequence>
<dbReference type="InterPro" id="IPR011249">
    <property type="entry name" value="Metalloenz_LuxS/M16"/>
</dbReference>
<keyword evidence="3" id="KW-1185">Reference proteome</keyword>
<comment type="caution">
    <text evidence="2">The sequence shown here is derived from an EMBL/GenBank/DDBJ whole genome shotgun (WGS) entry which is preliminary data.</text>
</comment>
<feature type="domain" description="Peptidase M16 C-terminal" evidence="1">
    <location>
        <begin position="198"/>
        <end position="355"/>
    </location>
</feature>
<proteinExistence type="predicted"/>
<evidence type="ECO:0000313" key="3">
    <source>
        <dbReference type="Proteomes" id="UP000223527"/>
    </source>
</evidence>